<organism evidence="1 2">
    <name type="scientific">Lophium mytilinum</name>
    <dbReference type="NCBI Taxonomy" id="390894"/>
    <lineage>
        <taxon>Eukaryota</taxon>
        <taxon>Fungi</taxon>
        <taxon>Dikarya</taxon>
        <taxon>Ascomycota</taxon>
        <taxon>Pezizomycotina</taxon>
        <taxon>Dothideomycetes</taxon>
        <taxon>Pleosporomycetidae</taxon>
        <taxon>Mytilinidiales</taxon>
        <taxon>Mytilinidiaceae</taxon>
        <taxon>Lophium</taxon>
    </lineage>
</organism>
<evidence type="ECO:0000313" key="2">
    <source>
        <dbReference type="Proteomes" id="UP000799750"/>
    </source>
</evidence>
<protein>
    <submittedName>
        <fullName evidence="1">Uncharacterized protein</fullName>
    </submittedName>
</protein>
<dbReference type="OrthoDB" id="3800479at2759"/>
<evidence type="ECO:0000313" key="1">
    <source>
        <dbReference type="EMBL" id="KAF2493044.1"/>
    </source>
</evidence>
<gene>
    <name evidence="1" type="ORF">BU16DRAFT_541808</name>
</gene>
<sequence>MCGPKTHYYCCQCGDGPQSITLQPVCINCEHKGCNVCSSDGSEHVHAEDDPLLPSCVGQVLVNAFDSHDHNFPLMPSPRPAIPIVDAIATGMRAVHLDFLDHHSSSTGYLLAYTRGNDSIPSGDPTDGDTDWVWYCCHCGDGGLGPVTTGCPMCGIPKCDKCVIEYVKR</sequence>
<reference evidence="1" key="1">
    <citation type="journal article" date="2020" name="Stud. Mycol.">
        <title>101 Dothideomycetes genomes: a test case for predicting lifestyles and emergence of pathogens.</title>
        <authorList>
            <person name="Haridas S."/>
            <person name="Albert R."/>
            <person name="Binder M."/>
            <person name="Bloem J."/>
            <person name="Labutti K."/>
            <person name="Salamov A."/>
            <person name="Andreopoulos B."/>
            <person name="Baker S."/>
            <person name="Barry K."/>
            <person name="Bills G."/>
            <person name="Bluhm B."/>
            <person name="Cannon C."/>
            <person name="Castanera R."/>
            <person name="Culley D."/>
            <person name="Daum C."/>
            <person name="Ezra D."/>
            <person name="Gonzalez J."/>
            <person name="Henrissat B."/>
            <person name="Kuo A."/>
            <person name="Liang C."/>
            <person name="Lipzen A."/>
            <person name="Lutzoni F."/>
            <person name="Magnuson J."/>
            <person name="Mondo S."/>
            <person name="Nolan M."/>
            <person name="Ohm R."/>
            <person name="Pangilinan J."/>
            <person name="Park H.-J."/>
            <person name="Ramirez L."/>
            <person name="Alfaro M."/>
            <person name="Sun H."/>
            <person name="Tritt A."/>
            <person name="Yoshinaga Y."/>
            <person name="Zwiers L.-H."/>
            <person name="Turgeon B."/>
            <person name="Goodwin S."/>
            <person name="Spatafora J."/>
            <person name="Crous P."/>
            <person name="Grigoriev I."/>
        </authorList>
    </citation>
    <scope>NUCLEOTIDE SEQUENCE</scope>
    <source>
        <strain evidence="1">CBS 269.34</strain>
    </source>
</reference>
<accession>A0A6A6QLQ8</accession>
<keyword evidence="2" id="KW-1185">Reference proteome</keyword>
<dbReference type="AlphaFoldDB" id="A0A6A6QLQ8"/>
<dbReference type="Proteomes" id="UP000799750">
    <property type="component" value="Unassembled WGS sequence"/>
</dbReference>
<name>A0A6A6QLQ8_9PEZI</name>
<proteinExistence type="predicted"/>
<dbReference type="EMBL" id="MU004193">
    <property type="protein sequence ID" value="KAF2493044.1"/>
    <property type="molecule type" value="Genomic_DNA"/>
</dbReference>